<evidence type="ECO:0000256" key="4">
    <source>
        <dbReference type="ARBA" id="ARBA00022777"/>
    </source>
</evidence>
<feature type="compositionally biased region" description="Acidic residues" evidence="8">
    <location>
        <begin position="295"/>
        <end position="305"/>
    </location>
</feature>
<feature type="region of interest" description="Disordered" evidence="8">
    <location>
        <begin position="258"/>
        <end position="581"/>
    </location>
</feature>
<dbReference type="InterPro" id="IPR057380">
    <property type="entry name" value="UBA_SIK1/2/3"/>
</dbReference>
<keyword evidence="3" id="KW-0547">Nucleotide-binding</keyword>
<evidence type="ECO:0000256" key="6">
    <source>
        <dbReference type="ARBA" id="ARBA00047899"/>
    </source>
</evidence>
<keyword evidence="4 10" id="KW-0418">Kinase</keyword>
<feature type="region of interest" description="Disordered" evidence="8">
    <location>
        <begin position="133"/>
        <end position="220"/>
    </location>
</feature>
<keyword evidence="1" id="KW-0723">Serine/threonine-protein kinase</keyword>
<evidence type="ECO:0000256" key="5">
    <source>
        <dbReference type="ARBA" id="ARBA00022840"/>
    </source>
</evidence>
<dbReference type="PROSITE" id="PS50011">
    <property type="entry name" value="PROTEIN_KINASE_DOM"/>
    <property type="match status" value="1"/>
</dbReference>
<feature type="compositionally biased region" description="Gly residues" evidence="8">
    <location>
        <begin position="382"/>
        <end position="430"/>
    </location>
</feature>
<organism evidence="10 11">
    <name type="scientific">Holothuria leucospilota</name>
    <name type="common">Black long sea cucumber</name>
    <name type="synonym">Mertensiothuria leucospilota</name>
    <dbReference type="NCBI Taxonomy" id="206669"/>
    <lineage>
        <taxon>Eukaryota</taxon>
        <taxon>Metazoa</taxon>
        <taxon>Echinodermata</taxon>
        <taxon>Eleutherozoa</taxon>
        <taxon>Echinozoa</taxon>
        <taxon>Holothuroidea</taxon>
        <taxon>Aspidochirotacea</taxon>
        <taxon>Aspidochirotida</taxon>
        <taxon>Holothuriidae</taxon>
        <taxon>Holothuria</taxon>
    </lineage>
</organism>
<gene>
    <name evidence="10" type="ORF">HOLleu_13397</name>
</gene>
<comment type="catalytic activity">
    <reaction evidence="7">
        <text>L-seryl-[protein] + ATP = O-phospho-L-seryl-[protein] + ADP + H(+)</text>
        <dbReference type="Rhea" id="RHEA:17989"/>
        <dbReference type="Rhea" id="RHEA-COMP:9863"/>
        <dbReference type="Rhea" id="RHEA-COMP:11604"/>
        <dbReference type="ChEBI" id="CHEBI:15378"/>
        <dbReference type="ChEBI" id="CHEBI:29999"/>
        <dbReference type="ChEBI" id="CHEBI:30616"/>
        <dbReference type="ChEBI" id="CHEBI:83421"/>
        <dbReference type="ChEBI" id="CHEBI:456216"/>
        <dbReference type="EC" id="2.7.11.1"/>
    </reaction>
</comment>
<evidence type="ECO:0000259" key="9">
    <source>
        <dbReference type="PROSITE" id="PS50011"/>
    </source>
</evidence>
<feature type="compositionally biased region" description="Polar residues" evidence="8">
    <location>
        <begin position="523"/>
        <end position="538"/>
    </location>
</feature>
<feature type="compositionally biased region" description="Basic residues" evidence="8">
    <location>
        <begin position="314"/>
        <end position="324"/>
    </location>
</feature>
<keyword evidence="5" id="KW-0067">ATP-binding</keyword>
<evidence type="ECO:0000256" key="8">
    <source>
        <dbReference type="SAM" id="MobiDB-lite"/>
    </source>
</evidence>
<feature type="compositionally biased region" description="Basic and acidic residues" evidence="8">
    <location>
        <begin position="431"/>
        <end position="443"/>
    </location>
</feature>
<feature type="compositionally biased region" description="Polar residues" evidence="8">
    <location>
        <begin position="325"/>
        <end position="341"/>
    </location>
</feature>
<accession>A0A9Q1CCX2</accession>
<dbReference type="Proteomes" id="UP001152320">
    <property type="component" value="Chromosome 5"/>
</dbReference>
<evidence type="ECO:0000256" key="1">
    <source>
        <dbReference type="ARBA" id="ARBA00022527"/>
    </source>
</evidence>
<keyword evidence="11" id="KW-1185">Reference proteome</keyword>
<dbReference type="EMBL" id="JAIZAY010000005">
    <property type="protein sequence ID" value="KAJ8042365.1"/>
    <property type="molecule type" value="Genomic_DNA"/>
</dbReference>
<feature type="compositionally biased region" description="Basic and acidic residues" evidence="8">
    <location>
        <begin position="358"/>
        <end position="368"/>
    </location>
</feature>
<dbReference type="OrthoDB" id="942095at2759"/>
<dbReference type="InterPro" id="IPR000719">
    <property type="entry name" value="Prot_kinase_dom"/>
</dbReference>
<dbReference type="InterPro" id="IPR011009">
    <property type="entry name" value="Kinase-like_dom_sf"/>
</dbReference>
<feature type="compositionally biased region" description="Low complexity" evidence="8">
    <location>
        <begin position="446"/>
        <end position="462"/>
    </location>
</feature>
<evidence type="ECO:0000313" key="11">
    <source>
        <dbReference type="Proteomes" id="UP001152320"/>
    </source>
</evidence>
<dbReference type="PANTHER" id="PTHR24350">
    <property type="entry name" value="SERINE/THREONINE-PROTEIN KINASE IAL-RELATED"/>
    <property type="match status" value="1"/>
</dbReference>
<dbReference type="GO" id="GO:0004674">
    <property type="term" value="F:protein serine/threonine kinase activity"/>
    <property type="evidence" value="ECO:0007669"/>
    <property type="project" value="UniProtKB-KW"/>
</dbReference>
<feature type="compositionally biased region" description="Polar residues" evidence="8">
    <location>
        <begin position="152"/>
        <end position="168"/>
    </location>
</feature>
<dbReference type="CDD" id="cd14339">
    <property type="entry name" value="UBA_SNRK"/>
    <property type="match status" value="1"/>
</dbReference>
<dbReference type="GO" id="GO:0005524">
    <property type="term" value="F:ATP binding"/>
    <property type="evidence" value="ECO:0007669"/>
    <property type="project" value="UniProtKB-KW"/>
</dbReference>
<dbReference type="InterPro" id="IPR030616">
    <property type="entry name" value="Aur-like"/>
</dbReference>
<keyword evidence="2" id="KW-0808">Transferase</keyword>
<proteinExistence type="predicted"/>
<dbReference type="AlphaFoldDB" id="A0A9Q1CCX2"/>
<reference evidence="10" key="1">
    <citation type="submission" date="2021-10" db="EMBL/GenBank/DDBJ databases">
        <title>Tropical sea cucumber genome reveals ecological adaptation and Cuvierian tubules defense mechanism.</title>
        <authorList>
            <person name="Chen T."/>
        </authorList>
    </citation>
    <scope>NUCLEOTIDE SEQUENCE</scope>
    <source>
        <strain evidence="10">Nanhai2018</strain>
        <tissue evidence="10">Muscle</tissue>
    </source>
</reference>
<evidence type="ECO:0000256" key="3">
    <source>
        <dbReference type="ARBA" id="ARBA00022741"/>
    </source>
</evidence>
<feature type="compositionally biased region" description="Polar residues" evidence="8">
    <location>
        <begin position="262"/>
        <end position="271"/>
    </location>
</feature>
<comment type="caution">
    <text evidence="10">The sequence shown here is derived from an EMBL/GenBank/DDBJ whole genome shotgun (WGS) entry which is preliminary data.</text>
</comment>
<dbReference type="Pfam" id="PF23312">
    <property type="entry name" value="UBA_SIK3"/>
    <property type="match status" value="1"/>
</dbReference>
<name>A0A9Q1CCX2_HOLLE</name>
<feature type="domain" description="Protein kinase" evidence="9">
    <location>
        <begin position="1"/>
        <end position="63"/>
    </location>
</feature>
<sequence>MLVCGEPPFNETNDSETLTMIMDCKYHMPDHISDECKTLIASMLVKDPRRRPTLGQIESDPWLQEADRNHIYIEPFITRKEIGSQLHENIVDQMVKGDVADKQKILKSVEEDSYDHVAATYFLLAERKLKKQYEADDSEKPPQNKHKGTLSKPPQVTPRVSQENNLPKGNQRGKTPASKPVPIPAVMQAVARLESRSPEDALTSGSPRRHLMEREHLTLHPKHGRSLVREGLQSVEETEFQHVAEEEPELFDDAFELEGPIESSSQDNGRGWNRRQSPRTSNPTRLSTSILNQITEEEDEGEESEDEKKDNKYPLHRTIRHRKTVATTENIHLIKTSTKITKQPGGYSSSDASDDDTDSKRRSDRFDQPSKGQRRGSKDGPPGSGGNSGANNGGSSHGGGGMNNDSSGGGGSLGGNKESGGNTGGSGGGGYERKKSNELRESLKMSNLSMTSSRSSSSYSISKYAIDPNNTTPSDSDEQVGDTKTWSDEKKANTQDVNSTLIILAKDPSDVNLDSPSKRKHYSSSCKENNSDLNSNIPRLSRKEQKEIRKKRNRLSNHEEDHDLASPSRNRRVESNCCRLI</sequence>
<dbReference type="SUPFAM" id="SSF56112">
    <property type="entry name" value="Protein kinase-like (PK-like)"/>
    <property type="match status" value="1"/>
</dbReference>
<feature type="compositionally biased region" description="Basic and acidic residues" evidence="8">
    <location>
        <begin position="133"/>
        <end position="142"/>
    </location>
</feature>
<protein>
    <submittedName>
        <fullName evidence="10">SNF-related serine/threonine-protein kinase</fullName>
    </submittedName>
</protein>
<comment type="catalytic activity">
    <reaction evidence="6">
        <text>L-threonyl-[protein] + ATP = O-phospho-L-threonyl-[protein] + ADP + H(+)</text>
        <dbReference type="Rhea" id="RHEA:46608"/>
        <dbReference type="Rhea" id="RHEA-COMP:11060"/>
        <dbReference type="Rhea" id="RHEA-COMP:11605"/>
        <dbReference type="ChEBI" id="CHEBI:15378"/>
        <dbReference type="ChEBI" id="CHEBI:30013"/>
        <dbReference type="ChEBI" id="CHEBI:30616"/>
        <dbReference type="ChEBI" id="CHEBI:61977"/>
        <dbReference type="ChEBI" id="CHEBI:456216"/>
        <dbReference type="EC" id="2.7.11.1"/>
    </reaction>
</comment>
<evidence type="ECO:0000256" key="7">
    <source>
        <dbReference type="ARBA" id="ARBA00048679"/>
    </source>
</evidence>
<evidence type="ECO:0000256" key="2">
    <source>
        <dbReference type="ARBA" id="ARBA00022679"/>
    </source>
</evidence>
<feature type="compositionally biased region" description="Polar residues" evidence="8">
    <location>
        <begin position="278"/>
        <end position="294"/>
    </location>
</feature>
<dbReference type="Gene3D" id="1.10.510.10">
    <property type="entry name" value="Transferase(Phosphotransferase) domain 1"/>
    <property type="match status" value="1"/>
</dbReference>
<evidence type="ECO:0000313" key="10">
    <source>
        <dbReference type="EMBL" id="KAJ8042365.1"/>
    </source>
</evidence>